<evidence type="ECO:0000259" key="9">
    <source>
        <dbReference type="Pfam" id="PF13231"/>
    </source>
</evidence>
<keyword evidence="4" id="KW-0808">Transferase</keyword>
<feature type="transmembrane region" description="Helical" evidence="8">
    <location>
        <begin position="439"/>
        <end position="459"/>
    </location>
</feature>
<dbReference type="Pfam" id="PF13231">
    <property type="entry name" value="PMT_2"/>
    <property type="match status" value="1"/>
</dbReference>
<evidence type="ECO:0000256" key="3">
    <source>
        <dbReference type="ARBA" id="ARBA00022676"/>
    </source>
</evidence>
<dbReference type="GO" id="GO:0016763">
    <property type="term" value="F:pentosyltransferase activity"/>
    <property type="evidence" value="ECO:0007669"/>
    <property type="project" value="TreeGrafter"/>
</dbReference>
<evidence type="ECO:0000313" key="10">
    <source>
        <dbReference type="EMBL" id="QUH29075.1"/>
    </source>
</evidence>
<organism evidence="10 11">
    <name type="scientific">Vallitalea guaymasensis</name>
    <dbReference type="NCBI Taxonomy" id="1185412"/>
    <lineage>
        <taxon>Bacteria</taxon>
        <taxon>Bacillati</taxon>
        <taxon>Bacillota</taxon>
        <taxon>Clostridia</taxon>
        <taxon>Lachnospirales</taxon>
        <taxon>Vallitaleaceae</taxon>
        <taxon>Vallitalea</taxon>
    </lineage>
</organism>
<evidence type="ECO:0000256" key="6">
    <source>
        <dbReference type="ARBA" id="ARBA00022989"/>
    </source>
</evidence>
<evidence type="ECO:0000256" key="2">
    <source>
        <dbReference type="ARBA" id="ARBA00022475"/>
    </source>
</evidence>
<dbReference type="PANTHER" id="PTHR33908:SF11">
    <property type="entry name" value="MEMBRANE PROTEIN"/>
    <property type="match status" value="1"/>
</dbReference>
<feature type="transmembrane region" description="Helical" evidence="8">
    <location>
        <begin position="210"/>
        <end position="243"/>
    </location>
</feature>
<dbReference type="RefSeq" id="WP_212693212.1">
    <property type="nucleotide sequence ID" value="NZ_CP058561.1"/>
</dbReference>
<feature type="transmembrane region" description="Helical" evidence="8">
    <location>
        <begin position="7"/>
        <end position="28"/>
    </location>
</feature>
<feature type="transmembrane region" description="Helical" evidence="8">
    <location>
        <begin position="391"/>
        <end position="408"/>
    </location>
</feature>
<dbReference type="AlphaFoldDB" id="A0A8J8MAF1"/>
<keyword evidence="2" id="KW-1003">Cell membrane</keyword>
<dbReference type="PANTHER" id="PTHR33908">
    <property type="entry name" value="MANNOSYLTRANSFERASE YKCB-RELATED"/>
    <property type="match status" value="1"/>
</dbReference>
<dbReference type="InterPro" id="IPR038731">
    <property type="entry name" value="RgtA/B/C-like"/>
</dbReference>
<keyword evidence="6 8" id="KW-1133">Transmembrane helix</keyword>
<sequence>MKRLQKIFDVYMILFFGLVFVINIYFIYVEKLNILYIIPVCVLFFILYLIIRLRIPYFGLFLFIFSLVTKIAMIIIVRTPPISDFEVMLRAARLFAIGDYSFKEFQYFSFFPYQTIFAVYQGLIIKTFGDSVFLLKIINCFFIAVTNYLVYRIGKIIFNEFVGRVAGVLHAVYIPIFFMAPVLTNQHIATLFYYIGLYCIVKCQNSYKKWILAGLFIAIGNSLRPIGIVFILAIFIMSIFSYYRQTKEINLKHFGVCLISYLIIFYSIWSLSIVTGVTDNGLKNNNPYWKFVTGLNEKTSGRFSEEDAKTLMLYDVPIDEELLSKEKELIKERILISPTRMLSLMVKKVRYMWGDFELGVFTFPHLIGKDIRKAGISFDYIYRQVQEFEKIFYTLIIGFVLYGLIRYYRADKTGYVYLLYYALTIYTGVHFLIEISFRYKYVVMPMVFILAGNGVFIMADRIKSKKMI</sequence>
<feature type="transmembrane region" description="Helical" evidence="8">
    <location>
        <begin position="415"/>
        <end position="433"/>
    </location>
</feature>
<accession>A0A8J8MAF1</accession>
<protein>
    <submittedName>
        <fullName evidence="10">Glycosyltransferase family 39 protein</fullName>
    </submittedName>
</protein>
<keyword evidence="11" id="KW-1185">Reference proteome</keyword>
<evidence type="ECO:0000256" key="8">
    <source>
        <dbReference type="SAM" id="Phobius"/>
    </source>
</evidence>
<feature type="transmembrane region" description="Helical" evidence="8">
    <location>
        <begin position="34"/>
        <end position="51"/>
    </location>
</feature>
<feature type="transmembrane region" description="Helical" evidence="8">
    <location>
        <begin position="255"/>
        <end position="277"/>
    </location>
</feature>
<dbReference type="Proteomes" id="UP000677305">
    <property type="component" value="Chromosome"/>
</dbReference>
<reference evidence="10 11" key="1">
    <citation type="submission" date="2020-07" db="EMBL/GenBank/DDBJ databases">
        <title>Vallitalea guaymasensis genome.</title>
        <authorList>
            <person name="Postec A."/>
        </authorList>
    </citation>
    <scope>NUCLEOTIDE SEQUENCE [LARGE SCALE GENOMIC DNA]</scope>
    <source>
        <strain evidence="10 11">Ra1766G1</strain>
    </source>
</reference>
<name>A0A8J8MAF1_9FIRM</name>
<feature type="transmembrane region" description="Helical" evidence="8">
    <location>
        <begin position="133"/>
        <end position="151"/>
    </location>
</feature>
<evidence type="ECO:0000313" key="11">
    <source>
        <dbReference type="Proteomes" id="UP000677305"/>
    </source>
</evidence>
<keyword evidence="5 8" id="KW-0812">Transmembrane</keyword>
<dbReference type="GO" id="GO:0005886">
    <property type="term" value="C:plasma membrane"/>
    <property type="evidence" value="ECO:0007669"/>
    <property type="project" value="UniProtKB-SubCell"/>
</dbReference>
<feature type="transmembrane region" description="Helical" evidence="8">
    <location>
        <begin position="172"/>
        <end position="195"/>
    </location>
</feature>
<evidence type="ECO:0000256" key="1">
    <source>
        <dbReference type="ARBA" id="ARBA00004651"/>
    </source>
</evidence>
<feature type="domain" description="Glycosyltransferase RgtA/B/C/D-like" evidence="9">
    <location>
        <begin position="121"/>
        <end position="269"/>
    </location>
</feature>
<dbReference type="KEGG" id="vgu:HYG85_09135"/>
<feature type="transmembrane region" description="Helical" evidence="8">
    <location>
        <begin position="58"/>
        <end position="77"/>
    </location>
</feature>
<dbReference type="GO" id="GO:0009103">
    <property type="term" value="P:lipopolysaccharide biosynthetic process"/>
    <property type="evidence" value="ECO:0007669"/>
    <property type="project" value="UniProtKB-ARBA"/>
</dbReference>
<dbReference type="InterPro" id="IPR050297">
    <property type="entry name" value="LipidA_mod_glycosyltrf_83"/>
</dbReference>
<evidence type="ECO:0000256" key="7">
    <source>
        <dbReference type="ARBA" id="ARBA00023136"/>
    </source>
</evidence>
<keyword evidence="3" id="KW-0328">Glycosyltransferase</keyword>
<proteinExistence type="predicted"/>
<evidence type="ECO:0000256" key="5">
    <source>
        <dbReference type="ARBA" id="ARBA00022692"/>
    </source>
</evidence>
<dbReference type="EMBL" id="CP058561">
    <property type="protein sequence ID" value="QUH29075.1"/>
    <property type="molecule type" value="Genomic_DNA"/>
</dbReference>
<comment type="subcellular location">
    <subcellularLocation>
        <location evidence="1">Cell membrane</location>
        <topology evidence="1">Multi-pass membrane protein</topology>
    </subcellularLocation>
</comment>
<keyword evidence="7 8" id="KW-0472">Membrane</keyword>
<gene>
    <name evidence="10" type="ORF">HYG85_09135</name>
</gene>
<evidence type="ECO:0000256" key="4">
    <source>
        <dbReference type="ARBA" id="ARBA00022679"/>
    </source>
</evidence>